<feature type="compositionally biased region" description="Basic and acidic residues" evidence="1">
    <location>
        <begin position="307"/>
        <end position="329"/>
    </location>
</feature>
<feature type="compositionally biased region" description="Basic and acidic residues" evidence="1">
    <location>
        <begin position="711"/>
        <end position="731"/>
    </location>
</feature>
<feature type="region of interest" description="Disordered" evidence="1">
    <location>
        <begin position="1034"/>
        <end position="1061"/>
    </location>
</feature>
<feature type="compositionally biased region" description="Polar residues" evidence="1">
    <location>
        <begin position="425"/>
        <end position="450"/>
    </location>
</feature>
<evidence type="ECO:0000256" key="1">
    <source>
        <dbReference type="SAM" id="MobiDB-lite"/>
    </source>
</evidence>
<feature type="compositionally biased region" description="Low complexity" evidence="1">
    <location>
        <begin position="356"/>
        <end position="366"/>
    </location>
</feature>
<feature type="region of interest" description="Disordered" evidence="1">
    <location>
        <begin position="510"/>
        <end position="554"/>
    </location>
</feature>
<dbReference type="InterPro" id="IPR019021">
    <property type="entry name" value="Mms22"/>
</dbReference>
<feature type="region of interest" description="Disordered" evidence="1">
    <location>
        <begin position="681"/>
        <end position="753"/>
    </location>
</feature>
<feature type="compositionally biased region" description="Basic and acidic residues" evidence="1">
    <location>
        <begin position="923"/>
        <end position="940"/>
    </location>
</feature>
<dbReference type="Proteomes" id="UP000774617">
    <property type="component" value="Unassembled WGS sequence"/>
</dbReference>
<feature type="compositionally biased region" description="Polar residues" evidence="1">
    <location>
        <begin position="160"/>
        <end position="183"/>
    </location>
</feature>
<feature type="region of interest" description="Disordered" evidence="1">
    <location>
        <begin position="485"/>
        <end position="504"/>
    </location>
</feature>
<feature type="compositionally biased region" description="Basic and acidic residues" evidence="1">
    <location>
        <begin position="617"/>
        <end position="626"/>
    </location>
</feature>
<evidence type="ECO:0000313" key="2">
    <source>
        <dbReference type="EMBL" id="KAH7046612.1"/>
    </source>
</evidence>
<feature type="region of interest" description="Disordered" evidence="1">
    <location>
        <begin position="844"/>
        <end position="940"/>
    </location>
</feature>
<feature type="compositionally biased region" description="Acidic residues" evidence="1">
    <location>
        <begin position="12"/>
        <end position="23"/>
    </location>
</feature>
<gene>
    <name evidence="2" type="ORF">B0J12DRAFT_729465</name>
</gene>
<feature type="compositionally biased region" description="Basic residues" evidence="1">
    <location>
        <begin position="687"/>
        <end position="698"/>
    </location>
</feature>
<feature type="compositionally biased region" description="Low complexity" evidence="1">
    <location>
        <begin position="603"/>
        <end position="616"/>
    </location>
</feature>
<feature type="region of interest" description="Disordered" evidence="1">
    <location>
        <begin position="160"/>
        <end position="242"/>
    </location>
</feature>
<feature type="compositionally biased region" description="Polar residues" evidence="1">
    <location>
        <begin position="852"/>
        <end position="871"/>
    </location>
</feature>
<feature type="compositionally biased region" description="Polar residues" evidence="1">
    <location>
        <begin position="193"/>
        <end position="207"/>
    </location>
</feature>
<evidence type="ECO:0000313" key="3">
    <source>
        <dbReference type="Proteomes" id="UP000774617"/>
    </source>
</evidence>
<comment type="caution">
    <text evidence="2">The sequence shown here is derived from an EMBL/GenBank/DDBJ whole genome shotgun (WGS) entry which is preliminary data.</text>
</comment>
<feature type="compositionally biased region" description="Polar residues" evidence="1">
    <location>
        <begin position="368"/>
        <end position="377"/>
    </location>
</feature>
<dbReference type="EMBL" id="JAGTJR010000017">
    <property type="protein sequence ID" value="KAH7046612.1"/>
    <property type="molecule type" value="Genomic_DNA"/>
</dbReference>
<feature type="region of interest" description="Disordered" evidence="1">
    <location>
        <begin position="425"/>
        <end position="480"/>
    </location>
</feature>
<feature type="region of interest" description="Disordered" evidence="1">
    <location>
        <begin position="307"/>
        <end position="392"/>
    </location>
</feature>
<feature type="compositionally biased region" description="Acidic residues" evidence="1">
    <location>
        <begin position="627"/>
        <end position="638"/>
    </location>
</feature>
<feature type="region of interest" description="Disordered" evidence="1">
    <location>
        <begin position="777"/>
        <end position="807"/>
    </location>
</feature>
<protein>
    <submittedName>
        <fullName evidence="2">Mus7/MMS22 family-domain-containing protein</fullName>
    </submittedName>
</protein>
<dbReference type="Pfam" id="PF09462">
    <property type="entry name" value="Mus7"/>
    <property type="match status" value="1"/>
</dbReference>
<name>A0ABQ8G6Q6_9PEZI</name>
<dbReference type="PANTHER" id="PTHR28122">
    <property type="entry name" value="E3 UBIQUITIN-PROTEIN LIGASE SUBSTRATE RECEPTOR MMS22"/>
    <property type="match status" value="1"/>
</dbReference>
<dbReference type="PANTHER" id="PTHR28122:SF1">
    <property type="entry name" value="E3 UBIQUITIN-PROTEIN LIGASE SUBSTRATE RECEPTOR MMS22"/>
    <property type="match status" value="1"/>
</dbReference>
<feature type="compositionally biased region" description="Polar residues" evidence="1">
    <location>
        <begin position="523"/>
        <end position="538"/>
    </location>
</feature>
<keyword evidence="3" id="KW-1185">Reference proteome</keyword>
<sequence>MSDWRIRGYVQDSDEEDDLDLDDTYAPKSPETRTAHTGSAEAVTTLHLGRRHEVEDPVAIPPGSQDELALDSSQNAFLTRATPHADAVHAKSTSTADETSTASQIASLPQRIADGFNNGVLASSIEIPFAGHPTSEAPTASSTNALSRKFLATQLFSDQQLTSTPGHAQQGQSSRPATPTLQENDLDELQQDWPGQNGQISALSSPLSEARSDIEPPDWMPSSPPLAAIRRDMPHGSTGMGRQSVQVVISRQEPRLDQEAFDKLDDAEKTRLRRALRKRNPIQLHPYLLEAETYRQNLKARGLKPVMEHHRQHEKQPERRHGRHEEKNVGDSQELDSQDREFVMDDTQSSSVRQGSPLNLSSSPPLFNRTTSRSQSPEPRPDIISGNAAIEEDDDEFPELSVLLQRKHDGSIQKGFKRRKTLHTFSKNRTLNRTSSLRQSPHTHLSNRVQQARAFEIPPSPPASEAPQLHDQAPQMPRVPPRLQLLSPTKIPQPLTPVMSSTRRQHLARIVDSDTDDEPPISTARQRGLQRTHSLTVLSSESSSEIGEDEDRELQQAKKRIKGVLPASWLRLDRQAQANKKHLAYPPRPRQVSEASTGPNTAPPNLSSRRASPSPARRMDGHRDPIVIDDDDHGESDVDSSSTVTAKKQCDLNLELGFADSHESLGDYEVQEHDWVAPMLPSGSRHITSKRAKGKRQMKMTNDVPCSVKRPRLDSFDRPARNGIDRAEASNRRSKTRGQRHRQPKFKPPTLSILDAPELNISGAVQIPQFLRIAARQARRQPNKGRHSPTNKHIRLRTEADTEDANSTLRDWRAGKVKRSARYSDDDAHPPLSDRVANQQGLLHQRKLPEPQNLNDRNPQIRLNASMTSESVSRKRQPRMRQIKLNTVTKPRETSPTHSSKSGKRESAVSIAHRPALQKPRARQPEYRTAQLERPENEYETRNRAAVFRRKLSQLDRAYATATQLQFRDAWIGRSRNPRLQRFLEDEDEVVPLPLPSPSPARIVAGVEMDVTQPGAKPRRKLKTKVQRVDVEAREYRQPSDPLPAVQENSSTTSDRSVEVESPRLQGLAGFGARYSTDFDISPLWSGTFFHESTMIGSGEFQQALTVSRRDLNIPNGLISFDHNGTVFRWGAWTEDVASEMASLLSSTVSRLESSQAPVNDAASEADLAMALVDYVCLLRNVVRYLSAHVYFLDPVDRRSFVARMQTILESPSSNALRDLSSFSGDVFSINSTGRTRLRAPMMILLIVHQVAQIAEYPEVDPPMRQSLNVLFKALIKPALQLVLRKGMGELRGYIDENRRYTTREQGIREDRLAVESLVMTYHLLRTRQLPQWSFWDLVKEECCHSISRISHIQSFERVWYDIFALLPYLEIDSTGLIKTGERLQSVQGDWSLVVPLLHRLFVLYPESAKLNETSVNVYLRSCLTRCYNLIRSWGWKQCDLLLTTVFDFFSRRGFQNLQHEESKGSPRFLEDLNCHPDLGIRPDDRAFHIFLKTLGVGFKSLRHICTPKQIQNIAWRLVPNHRRTYHKEEDLHHEDLDGLRNQHDLLCTLYWASPPGFRPRLTSLRDLVDQTRSHREVCRLNVRAWLNLARYQISTDEGIEALDPFADWFKEIISQNLVQYKLARFEAESQYEAVRSSGNEAISSEHLQLTIKNNQAQILATIGDAVYSMNAVIKVSHGTEYAASLLRSSSIAEIFKVFDTRNLQAGKLITEVLQIFQVYLELLRRNEPAAESQQTSEDSQDYGEGFSLEDIEPTANNNATVTDTSVDFIHDSVWQLVSSCFGVESPPDDTLLMAAVETWSIIARLLVRKGLREWSNFLDSYNVYSWRQLQDTEQTRKYTALFMSTVLAHDSSSYENNKDDMLWSWFTSLVERESMLKFQHRLTTSLINRDPGHPLFRNLPFLRNPKTGKFEIKLSEFRERRLGLISSVLANMRDDYEAAMQMGNRNLPGLRREYTGLLKQLMTTMKKNYQDLGQQSRGKSAYVEFVQSVVEFLQQHTHDICPVDPFFTDSSAFPLPATDPTYVVGRLKSYVPKLAEQRTLKQLVSFVQNVSERAAIDNEQEYLASQLGTAALGATERGDAQRPTLRQVLLGAIFPAYIEQTFTTTAGWIFAKPLLQASRSILKELNYEGSQYSISDTGSVSVIDTLLSTMLDTLYSATELLIIHSGLLEQSHVLHTLALIFAAVSATIIPASHIYRRTGLATAAIQRVNAFKAFSLFVAAKISDPETAHEVSPYPPNDPDPLPEEHRQRFAELRQLCARDLTQALGSDSWVKQGETYVLVRKNGRKVIQTAVGTLAEEGRRVLAAVEEFHGVLRTALWMGEEDVREKRRVGKVGKWPMADGEMVVI</sequence>
<organism evidence="2 3">
    <name type="scientific">Macrophomina phaseolina</name>
    <dbReference type="NCBI Taxonomy" id="35725"/>
    <lineage>
        <taxon>Eukaryota</taxon>
        <taxon>Fungi</taxon>
        <taxon>Dikarya</taxon>
        <taxon>Ascomycota</taxon>
        <taxon>Pezizomycotina</taxon>
        <taxon>Dothideomycetes</taxon>
        <taxon>Dothideomycetes incertae sedis</taxon>
        <taxon>Botryosphaeriales</taxon>
        <taxon>Botryosphaeriaceae</taxon>
        <taxon>Macrophomina</taxon>
    </lineage>
</organism>
<feature type="compositionally biased region" description="Basic residues" evidence="1">
    <location>
        <begin position="777"/>
        <end position="795"/>
    </location>
</feature>
<feature type="compositionally biased region" description="Low complexity" evidence="1">
    <location>
        <begin position="90"/>
        <end position="102"/>
    </location>
</feature>
<feature type="region of interest" description="Disordered" evidence="1">
    <location>
        <begin position="1"/>
        <end position="41"/>
    </location>
</feature>
<feature type="region of interest" description="Disordered" evidence="1">
    <location>
        <begin position="80"/>
        <end position="102"/>
    </location>
</feature>
<feature type="region of interest" description="Disordered" evidence="1">
    <location>
        <begin position="580"/>
        <end position="644"/>
    </location>
</feature>
<accession>A0ABQ8G6Q6</accession>
<feature type="compositionally biased region" description="Basic residues" evidence="1">
    <location>
        <begin position="732"/>
        <end position="745"/>
    </location>
</feature>
<reference evidence="2 3" key="1">
    <citation type="journal article" date="2021" name="Nat. Commun.">
        <title>Genetic determinants of endophytism in the Arabidopsis root mycobiome.</title>
        <authorList>
            <person name="Mesny F."/>
            <person name="Miyauchi S."/>
            <person name="Thiergart T."/>
            <person name="Pickel B."/>
            <person name="Atanasova L."/>
            <person name="Karlsson M."/>
            <person name="Huettel B."/>
            <person name="Barry K.W."/>
            <person name="Haridas S."/>
            <person name="Chen C."/>
            <person name="Bauer D."/>
            <person name="Andreopoulos W."/>
            <person name="Pangilinan J."/>
            <person name="LaButti K."/>
            <person name="Riley R."/>
            <person name="Lipzen A."/>
            <person name="Clum A."/>
            <person name="Drula E."/>
            <person name="Henrissat B."/>
            <person name="Kohler A."/>
            <person name="Grigoriev I.V."/>
            <person name="Martin F.M."/>
            <person name="Hacquard S."/>
        </authorList>
    </citation>
    <scope>NUCLEOTIDE SEQUENCE [LARGE SCALE GENOMIC DNA]</scope>
    <source>
        <strain evidence="2 3">MPI-SDFR-AT-0080</strain>
    </source>
</reference>
<proteinExistence type="predicted"/>